<feature type="signal peptide" evidence="1">
    <location>
        <begin position="1"/>
        <end position="19"/>
    </location>
</feature>
<dbReference type="EMBL" id="FNEM01000009">
    <property type="protein sequence ID" value="SDJ55112.1"/>
    <property type="molecule type" value="Genomic_DNA"/>
</dbReference>
<dbReference type="PIRSF" id="PIRSF031679">
    <property type="entry name" value="Mtase_Alr7345_prd"/>
    <property type="match status" value="1"/>
</dbReference>
<reference evidence="3" key="1">
    <citation type="submission" date="2016-10" db="EMBL/GenBank/DDBJ databases">
        <authorList>
            <person name="Varghese N."/>
            <person name="Submissions S."/>
        </authorList>
    </citation>
    <scope>NUCLEOTIDE SEQUENCE [LARGE SCALE GENOMIC DNA]</scope>
    <source>
        <strain evidence="3">DSM 23317</strain>
    </source>
</reference>
<evidence type="ECO:0008006" key="4">
    <source>
        <dbReference type="Google" id="ProtNLM"/>
    </source>
</evidence>
<accession>A0A1G8UMR1</accession>
<dbReference type="InterPro" id="IPR029063">
    <property type="entry name" value="SAM-dependent_MTases_sf"/>
</dbReference>
<name>A0A1G8UMR1_9GAMM</name>
<feature type="chain" id="PRO_5011741632" description="Methyltransferase" evidence="1">
    <location>
        <begin position="20"/>
        <end position="207"/>
    </location>
</feature>
<dbReference type="SUPFAM" id="SSF53335">
    <property type="entry name" value="S-adenosyl-L-methionine-dependent methyltransferases"/>
    <property type="match status" value="1"/>
</dbReference>
<dbReference type="AlphaFoldDB" id="A0A1G8UMR1"/>
<sequence length="207" mass="22928">MKPMLLAAAVALMPLVTQAHSDTAPHTADLSHWAQGPHRSEANVARNQYRHPVQTLEFLGLHPDMTVIELWPGGGWYTEILAPFLRDNGTFIAASFETEPKLDTPRSRYRAGVGKRYEQKLAATPSLYGKVQVVTFDPPRTTRLGVEASAHMVLTFRNLHNWAVAGDLLAVFEAVFEVLTPGGYSGWWSTGASRECRLSLATWISSR</sequence>
<dbReference type="InterPro" id="IPR016980">
    <property type="entry name" value="S-AdoMet-dep_MeTrfase_Alr7345"/>
</dbReference>
<keyword evidence="3" id="KW-1185">Reference proteome</keyword>
<dbReference type="Gene3D" id="3.40.50.150">
    <property type="entry name" value="Vaccinia Virus protein VP39"/>
    <property type="match status" value="1"/>
</dbReference>
<protein>
    <recommendedName>
        <fullName evidence="4">Methyltransferase</fullName>
    </recommendedName>
</protein>
<gene>
    <name evidence="2" type="ORF">SAMN04488540_109142</name>
</gene>
<evidence type="ECO:0000256" key="1">
    <source>
        <dbReference type="SAM" id="SignalP"/>
    </source>
</evidence>
<evidence type="ECO:0000313" key="2">
    <source>
        <dbReference type="EMBL" id="SDJ55112.1"/>
    </source>
</evidence>
<evidence type="ECO:0000313" key="3">
    <source>
        <dbReference type="Proteomes" id="UP000199527"/>
    </source>
</evidence>
<organism evidence="2 3">
    <name type="scientific">Ferrimonas sediminum</name>
    <dbReference type="NCBI Taxonomy" id="718193"/>
    <lineage>
        <taxon>Bacteria</taxon>
        <taxon>Pseudomonadati</taxon>
        <taxon>Pseudomonadota</taxon>
        <taxon>Gammaproteobacteria</taxon>
        <taxon>Alteromonadales</taxon>
        <taxon>Ferrimonadaceae</taxon>
        <taxon>Ferrimonas</taxon>
    </lineage>
</organism>
<keyword evidence="1" id="KW-0732">Signal</keyword>
<dbReference type="Proteomes" id="UP000199527">
    <property type="component" value="Unassembled WGS sequence"/>
</dbReference>
<proteinExistence type="predicted"/>